<evidence type="ECO:0008006" key="9">
    <source>
        <dbReference type="Google" id="ProtNLM"/>
    </source>
</evidence>
<feature type="domain" description="Farnesoic acid O-methyl transferase" evidence="5">
    <location>
        <begin position="465"/>
        <end position="565"/>
    </location>
</feature>
<dbReference type="InterPro" id="IPR032675">
    <property type="entry name" value="LRR_dom_sf"/>
</dbReference>
<dbReference type="Pfam" id="PF23598">
    <property type="entry name" value="LRR_14"/>
    <property type="match status" value="1"/>
</dbReference>
<protein>
    <recommendedName>
        <fullName evidence="9">Chaoptin</fullName>
    </recommendedName>
</protein>
<evidence type="ECO:0000256" key="3">
    <source>
        <dbReference type="ARBA" id="ARBA00022737"/>
    </source>
</evidence>
<dbReference type="InterPro" id="IPR003591">
    <property type="entry name" value="Leu-rich_rpt_typical-subtyp"/>
</dbReference>
<feature type="signal peptide" evidence="4">
    <location>
        <begin position="1"/>
        <end position="18"/>
    </location>
</feature>
<dbReference type="Gene3D" id="3.80.10.10">
    <property type="entry name" value="Ribonuclease Inhibitor"/>
    <property type="match status" value="7"/>
</dbReference>
<feature type="domain" description="Disease resistance R13L4/SHOC-2-like LRR" evidence="6">
    <location>
        <begin position="630"/>
        <end position="862"/>
    </location>
</feature>
<evidence type="ECO:0000313" key="8">
    <source>
        <dbReference type="Proteomes" id="UP001153620"/>
    </source>
</evidence>
<dbReference type="InterPro" id="IPR055414">
    <property type="entry name" value="LRR_R13L4/SHOC2-like"/>
</dbReference>
<dbReference type="Pfam" id="PF13855">
    <property type="entry name" value="LRR_8"/>
    <property type="match status" value="5"/>
</dbReference>
<name>A0A9N9RQA7_9DIPT</name>
<dbReference type="EMBL" id="OU895877">
    <property type="protein sequence ID" value="CAG9801212.1"/>
    <property type="molecule type" value="Genomic_DNA"/>
</dbReference>
<keyword evidence="3" id="KW-0677">Repeat</keyword>
<dbReference type="Pfam" id="PF12248">
    <property type="entry name" value="Methyltransf_FA"/>
    <property type="match status" value="3"/>
</dbReference>
<dbReference type="SUPFAM" id="SSF52058">
    <property type="entry name" value="L domain-like"/>
    <property type="match status" value="3"/>
</dbReference>
<gene>
    <name evidence="7" type="ORF">CHIRRI_LOCUS4147</name>
</gene>
<dbReference type="Pfam" id="PF13306">
    <property type="entry name" value="LRR_5"/>
    <property type="match status" value="1"/>
</dbReference>
<evidence type="ECO:0000313" key="7">
    <source>
        <dbReference type="EMBL" id="CAG9801212.1"/>
    </source>
</evidence>
<dbReference type="Proteomes" id="UP001153620">
    <property type="component" value="Chromosome 1"/>
</dbReference>
<dbReference type="OrthoDB" id="7787639at2759"/>
<keyword evidence="1" id="KW-0433">Leucine-rich repeat</keyword>
<dbReference type="FunFam" id="3.80.10.10:FF:001164">
    <property type="entry name" value="GH01279p"/>
    <property type="match status" value="1"/>
</dbReference>
<sequence>MEIKVLLVLFAFIGCSVSQRLSCNYELRTLNGRQQYTCYMSIDNPNGFDNFTQVEGFHFPGMNNVFVTAIIRNTTGSSTPNVPEIICSQFPHVTYIDLSFLNLQEVGENAFRGCRNLDWLRLYSNSIPRLPDNLFIHNRHLTYIDLDRNLFTTLPENLFANQLALLTLDLNNNHFTNFPNGIFRNLWNLRILYLRAGSLPTINPAWFANLINLNFLDLSYNEFTQVIPPNAFENLIQLETFYLVRTGLRTFDQMWLENMAHLQSLYLYSNQLTSIPPLFLVNSPNLLRIDLYNNTITEVSPNAFDNLPRLIEIDLDRNRLTRMHPQWFAGKPNLQFVYLDFNQITSIPIGAFAESNNLQTLSLWDNRIRTINRNSFGNLQNLRTLDLDGNAVNSVDDRFLRELTNLYYFYFTQNACGSFFIFNFAGNLEENIQRFSTCVRNFGFNIERTTEAGSNYNFINGYHPGMHVEVNSQQEINIALTPFNVAWIPMVEIVFNNDTVRIIRNQDTQVAIVPNLGTFKPGGGNRFRVSWFRQVVSVFDGGDAFPFISYTMEDWVPINFVGLRSPCDYDLRNYGGHNGYSCTLAIDNPEGWNNFTRIEGQHFPGLNNVFVTAVVTRYLSVSRNVPQIICSQFPHVTYIDLSSLQIEDVDENSFRGCRNLEWLRLYNNRIVRLPENLFIHNRHLKELDFQRNLLTTLPENLLANQLTLEILVFDFNPITTFPNGVFRNLWNLKVLGLYQASLNTIHPAWFQNLINLEVLDLTSTPLNQTIPADAFQNLNQLSNLFMAQCSIRTLNSQWFRNMPHLTYLSMYLNNIEAIPDNMFNNMPDLFQLDLGLNQISEISASAFDNLPGLLFMAIDYNSVTSLQPRWFAGKTELIELYLDFNSIPSLPAGVFADLNSLYNLNLWSNRIRTISRNSFGTMQNLRNVDIQRNDINSIDERFLRDASVLNLIYLNQNMCISRAFLNFANRIEQYIAEFASCIRNFGFIAERTTEAGVDYNFVPGFNPGMHVEVNSDQEIRIALTPFNFVWTPMIEIVFNTDIIRVIRNRATDVAVIPNQGIFTPGAGNRYRITWSRQVVLVFEGNDEFPFLAYTMEDWFQPNFLGLRSHCEYELRWIGSDPRYSCTLNIQNPEGWDNFTQIEGTHYPGMNNVFVTIVYARYLSVTRNVPQIICSQFPHATLIQLAALGIEEVGENAFRGCRNLEILRLYNNRIPQLPENLLTHNRHLLEIDLERNLLTTLPENLLENQLALEQLILDFNPLTNLPNGVFRNLWNLKILFLYRARLSTVHPAWFRNLINLQVLDMNNNPLSQTIHPDAFENLGQLQILYLAACSIGNFNPQWFRNLPHLIYLILYGNEITEVPANSFENSPYLLVLDIGINRIRNISPDAFNNLPNLMDLSLDYNELTSIHPRWFEEKFALVQLYFDFNTITSIPIGAFTDLNALNSLSFFGNRIRTINRNSFGTMQSLREVDFEGNAINSIDERFLRDASRLYSLYLNRNVCIDRFFWDFANGIEQNIQELEICMRNFGFSAERTTEAGVDYNFVPGFNPGMHVEVNSEQEIRIALTPFNFVWTPMIEIVFNADIIRVIRNRATDVAVIPNQGIFTPGAGNRYRITWSRQVVLVFEGNDEFPFLAYTMEDWFQPNFLGLRSQHSRASWFLEPIQIPQTN</sequence>
<accession>A0A9N9RQA7</accession>
<dbReference type="InterPro" id="IPR022041">
    <property type="entry name" value="Methyltransf_FA"/>
</dbReference>
<feature type="chain" id="PRO_5040289679" description="Chaoptin" evidence="4">
    <location>
        <begin position="19"/>
        <end position="1669"/>
    </location>
</feature>
<dbReference type="PROSITE" id="PS51450">
    <property type="entry name" value="LRR"/>
    <property type="match status" value="2"/>
</dbReference>
<dbReference type="InterPro" id="IPR001611">
    <property type="entry name" value="Leu-rich_rpt"/>
</dbReference>
<evidence type="ECO:0000256" key="1">
    <source>
        <dbReference type="ARBA" id="ARBA00022614"/>
    </source>
</evidence>
<evidence type="ECO:0000256" key="4">
    <source>
        <dbReference type="SAM" id="SignalP"/>
    </source>
</evidence>
<organism evidence="7 8">
    <name type="scientific">Chironomus riparius</name>
    <dbReference type="NCBI Taxonomy" id="315576"/>
    <lineage>
        <taxon>Eukaryota</taxon>
        <taxon>Metazoa</taxon>
        <taxon>Ecdysozoa</taxon>
        <taxon>Arthropoda</taxon>
        <taxon>Hexapoda</taxon>
        <taxon>Insecta</taxon>
        <taxon>Pterygota</taxon>
        <taxon>Neoptera</taxon>
        <taxon>Endopterygota</taxon>
        <taxon>Diptera</taxon>
        <taxon>Nematocera</taxon>
        <taxon>Chironomoidea</taxon>
        <taxon>Chironomidae</taxon>
        <taxon>Chironominae</taxon>
        <taxon>Chironomus</taxon>
    </lineage>
</organism>
<feature type="domain" description="Farnesoic acid O-methyl transferase" evidence="5">
    <location>
        <begin position="1001"/>
        <end position="1117"/>
    </location>
</feature>
<keyword evidence="8" id="KW-1185">Reference proteome</keyword>
<evidence type="ECO:0000259" key="5">
    <source>
        <dbReference type="Pfam" id="PF12248"/>
    </source>
</evidence>
<evidence type="ECO:0000256" key="2">
    <source>
        <dbReference type="ARBA" id="ARBA00022729"/>
    </source>
</evidence>
<dbReference type="PROSITE" id="PS51257">
    <property type="entry name" value="PROKAR_LIPOPROTEIN"/>
    <property type="match status" value="1"/>
</dbReference>
<keyword evidence="2 4" id="KW-0732">Signal</keyword>
<dbReference type="InterPro" id="IPR050541">
    <property type="entry name" value="LRR_TM_domain-containing"/>
</dbReference>
<reference evidence="7" key="2">
    <citation type="submission" date="2022-10" db="EMBL/GenBank/DDBJ databases">
        <authorList>
            <consortium name="ENA_rothamsted_submissions"/>
            <consortium name="culmorum"/>
            <person name="King R."/>
        </authorList>
    </citation>
    <scope>NUCLEOTIDE SEQUENCE</scope>
</reference>
<reference evidence="7" key="1">
    <citation type="submission" date="2022-01" db="EMBL/GenBank/DDBJ databases">
        <authorList>
            <person name="King R."/>
        </authorList>
    </citation>
    <scope>NUCLEOTIDE SEQUENCE</scope>
</reference>
<proteinExistence type="predicted"/>
<feature type="domain" description="Farnesoic acid O-methyl transferase" evidence="5">
    <location>
        <begin position="1544"/>
        <end position="1661"/>
    </location>
</feature>
<evidence type="ECO:0000259" key="6">
    <source>
        <dbReference type="Pfam" id="PF23598"/>
    </source>
</evidence>
<dbReference type="PANTHER" id="PTHR24369">
    <property type="entry name" value="ANTIGEN BSP, PUTATIVE-RELATED"/>
    <property type="match status" value="1"/>
</dbReference>
<dbReference type="PANTHER" id="PTHR24369:SF210">
    <property type="entry name" value="CHAOPTIN-RELATED"/>
    <property type="match status" value="1"/>
</dbReference>
<dbReference type="GO" id="GO:0005886">
    <property type="term" value="C:plasma membrane"/>
    <property type="evidence" value="ECO:0007669"/>
    <property type="project" value="TreeGrafter"/>
</dbReference>
<dbReference type="SMART" id="SM00369">
    <property type="entry name" value="LRR_TYP"/>
    <property type="match status" value="37"/>
</dbReference>
<dbReference type="SMART" id="SM00364">
    <property type="entry name" value="LRR_BAC"/>
    <property type="match status" value="13"/>
</dbReference>
<dbReference type="InterPro" id="IPR026906">
    <property type="entry name" value="LRR_5"/>
</dbReference>